<evidence type="ECO:0000256" key="2">
    <source>
        <dbReference type="ARBA" id="ARBA00023125"/>
    </source>
</evidence>
<protein>
    <submittedName>
        <fullName evidence="5">GntR family transcriptional regulator, transcriptional repressor for pyruvate dehydrogenase complex</fullName>
    </submittedName>
</protein>
<dbReference type="Proteomes" id="UP000190285">
    <property type="component" value="Unassembled WGS sequence"/>
</dbReference>
<dbReference type="AlphaFoldDB" id="A0A1T5JJQ7"/>
<dbReference type="PROSITE" id="PS50949">
    <property type="entry name" value="HTH_GNTR"/>
    <property type="match status" value="1"/>
</dbReference>
<dbReference type="Gene3D" id="1.10.10.10">
    <property type="entry name" value="Winged helix-like DNA-binding domain superfamily/Winged helix DNA-binding domain"/>
    <property type="match status" value="1"/>
</dbReference>
<dbReference type="RefSeq" id="WP_079490104.1">
    <property type="nucleotide sequence ID" value="NZ_FUZT01000002.1"/>
</dbReference>
<dbReference type="CDD" id="cd07377">
    <property type="entry name" value="WHTH_GntR"/>
    <property type="match status" value="1"/>
</dbReference>
<evidence type="ECO:0000256" key="3">
    <source>
        <dbReference type="ARBA" id="ARBA00023163"/>
    </source>
</evidence>
<dbReference type="SMART" id="SM00895">
    <property type="entry name" value="FCD"/>
    <property type="match status" value="1"/>
</dbReference>
<dbReference type="Gene3D" id="1.20.120.530">
    <property type="entry name" value="GntR ligand-binding domain-like"/>
    <property type="match status" value="1"/>
</dbReference>
<dbReference type="GO" id="GO:0003700">
    <property type="term" value="F:DNA-binding transcription factor activity"/>
    <property type="evidence" value="ECO:0007669"/>
    <property type="project" value="InterPro"/>
</dbReference>
<dbReference type="Pfam" id="PF07729">
    <property type="entry name" value="FCD"/>
    <property type="match status" value="1"/>
</dbReference>
<evidence type="ECO:0000313" key="5">
    <source>
        <dbReference type="EMBL" id="SKC51482.1"/>
    </source>
</evidence>
<dbReference type="SMART" id="SM00345">
    <property type="entry name" value="HTH_GNTR"/>
    <property type="match status" value="1"/>
</dbReference>
<dbReference type="GO" id="GO:0003677">
    <property type="term" value="F:DNA binding"/>
    <property type="evidence" value="ECO:0007669"/>
    <property type="project" value="UniProtKB-KW"/>
</dbReference>
<sequence length="240" mass="28018">MIKPATRTTLYEEVAKQILNVVKRGEWKPGEKIPGEVELSKSFQVSRNCMREALKALELSGIIKSKPGRGTFLREDALRNIGKLELLWVLREDNSLEELMEIRISIESHLTYLAAEHATKEDIEKLKKSLEKVKDSVESKSYSMDIGIEFHMLISEISNNRILIKFLNSIRDELLVQRGALIFEHLSEEELLREFEEHEKIFEYIKNHQPQKAREAMYKHLNNALEILKRESDKEDNDNE</sequence>
<evidence type="ECO:0000313" key="6">
    <source>
        <dbReference type="Proteomes" id="UP000190285"/>
    </source>
</evidence>
<evidence type="ECO:0000259" key="4">
    <source>
        <dbReference type="PROSITE" id="PS50949"/>
    </source>
</evidence>
<proteinExistence type="predicted"/>
<feature type="domain" description="HTH gntR-type" evidence="4">
    <location>
        <begin position="8"/>
        <end position="76"/>
    </location>
</feature>
<dbReference type="EMBL" id="FUZT01000002">
    <property type="protein sequence ID" value="SKC51482.1"/>
    <property type="molecule type" value="Genomic_DNA"/>
</dbReference>
<keyword evidence="6" id="KW-1185">Reference proteome</keyword>
<dbReference type="InterPro" id="IPR011711">
    <property type="entry name" value="GntR_C"/>
</dbReference>
<keyword evidence="3" id="KW-0804">Transcription</keyword>
<keyword evidence="5" id="KW-0670">Pyruvate</keyword>
<dbReference type="SUPFAM" id="SSF46785">
    <property type="entry name" value="Winged helix' DNA-binding domain"/>
    <property type="match status" value="1"/>
</dbReference>
<dbReference type="OrthoDB" id="9799482at2"/>
<dbReference type="InterPro" id="IPR036390">
    <property type="entry name" value="WH_DNA-bd_sf"/>
</dbReference>
<dbReference type="InterPro" id="IPR036388">
    <property type="entry name" value="WH-like_DNA-bd_sf"/>
</dbReference>
<evidence type="ECO:0000256" key="1">
    <source>
        <dbReference type="ARBA" id="ARBA00023015"/>
    </source>
</evidence>
<dbReference type="Pfam" id="PF00392">
    <property type="entry name" value="GntR"/>
    <property type="match status" value="1"/>
</dbReference>
<organism evidence="5 6">
    <name type="scientific">Maledivibacter halophilus</name>
    <dbReference type="NCBI Taxonomy" id="36842"/>
    <lineage>
        <taxon>Bacteria</taxon>
        <taxon>Bacillati</taxon>
        <taxon>Bacillota</taxon>
        <taxon>Clostridia</taxon>
        <taxon>Peptostreptococcales</taxon>
        <taxon>Caminicellaceae</taxon>
        <taxon>Maledivibacter</taxon>
    </lineage>
</organism>
<dbReference type="PRINTS" id="PR00035">
    <property type="entry name" value="HTHGNTR"/>
</dbReference>
<keyword evidence="2" id="KW-0238">DNA-binding</keyword>
<accession>A0A1T5JJQ7</accession>
<reference evidence="5 6" key="1">
    <citation type="submission" date="2017-02" db="EMBL/GenBank/DDBJ databases">
        <authorList>
            <person name="Peterson S.W."/>
        </authorList>
    </citation>
    <scope>NUCLEOTIDE SEQUENCE [LARGE SCALE GENOMIC DNA]</scope>
    <source>
        <strain evidence="5 6">M1</strain>
    </source>
</reference>
<dbReference type="PANTHER" id="PTHR43537">
    <property type="entry name" value="TRANSCRIPTIONAL REGULATOR, GNTR FAMILY"/>
    <property type="match status" value="1"/>
</dbReference>
<dbReference type="InterPro" id="IPR000524">
    <property type="entry name" value="Tscrpt_reg_HTH_GntR"/>
</dbReference>
<keyword evidence="1" id="KW-0805">Transcription regulation</keyword>
<name>A0A1T5JJQ7_9FIRM</name>
<dbReference type="STRING" id="36842.SAMN02194393_01232"/>
<dbReference type="PANTHER" id="PTHR43537:SF5">
    <property type="entry name" value="UXU OPERON TRANSCRIPTIONAL REGULATOR"/>
    <property type="match status" value="1"/>
</dbReference>
<gene>
    <name evidence="5" type="ORF">SAMN02194393_01232</name>
</gene>
<dbReference type="SUPFAM" id="SSF48008">
    <property type="entry name" value="GntR ligand-binding domain-like"/>
    <property type="match status" value="1"/>
</dbReference>
<dbReference type="InterPro" id="IPR008920">
    <property type="entry name" value="TF_FadR/GntR_C"/>
</dbReference>